<feature type="transmembrane region" description="Helical" evidence="10">
    <location>
        <begin position="53"/>
        <end position="73"/>
    </location>
</feature>
<sequence>MFDLSHNRFKRYLKHFFKLKPETNHFFIVAFFHAIAGIALPTKRPLWRWIWNVYRSCLVLHYLLCVVRCFLTIKSGESFNAVLINMHVIFSLTINYTRSLIIGANFKYFVHVKGFINDRKYRNDTKSVEIRQKAYEHSLVVTMIFVANIVFQSISIPSTGMTNTDPFQIPIDLTGLPHFARKIVEMWYNLLFITATYISASNFLSMYLAMVGLRAELRVALDSISSIGDYLDYVDGKDGEFEQGEKFWKELHGELKRSIGHHVEVLVHLDVLKNVTNLSFLLLYYMTMLIVAAGVLILTIYPVVDVFYVFAIDYTIRYLIECFVFCNMVSSLNEVQHAIGETLIHQAWISKLKFTKQFSEHYRAVRACILIELMESQRSLRINCGGMFELTLAKFTRIINTSYSLSLFMANFRN</sequence>
<keyword evidence="3 10" id="KW-0716">Sensory transduction</keyword>
<dbReference type="PANTHER" id="PTHR21137">
    <property type="entry name" value="ODORANT RECEPTOR"/>
    <property type="match status" value="1"/>
</dbReference>
<gene>
    <name evidence="11" type="primary">GPROR60</name>
    <name evidence="11" type="ORF">AaeL_AAEL017041</name>
</gene>
<reference evidence="11" key="1">
    <citation type="submission" date="2005-10" db="EMBL/GenBank/DDBJ databases">
        <authorList>
            <person name="Loftus B.J."/>
            <person name="Nene V.M."/>
            <person name="Hannick L.I."/>
            <person name="Bidwell S."/>
            <person name="Haas B."/>
            <person name="Amedeo P."/>
            <person name="Orvis J."/>
            <person name="Wortman J.R."/>
            <person name="White O.R."/>
            <person name="Salzberg S."/>
            <person name="Shumway M."/>
            <person name="Koo H."/>
            <person name="Zhao Y."/>
            <person name="Holmes M."/>
            <person name="Miller J."/>
            <person name="Schatz M."/>
            <person name="Pop M."/>
            <person name="Pai G."/>
            <person name="Utterback T."/>
            <person name="Rogers Y.-H."/>
            <person name="Kravitz S."/>
            <person name="Fraser C.M."/>
        </authorList>
    </citation>
    <scope>NUCLEOTIDE SEQUENCE</scope>
    <source>
        <strain evidence="11">Liverpool</strain>
    </source>
</reference>
<evidence type="ECO:0000313" key="11">
    <source>
        <dbReference type="EMBL" id="EJY57787.1"/>
    </source>
</evidence>
<feature type="transmembrane region" description="Helical" evidence="10">
    <location>
        <begin position="186"/>
        <end position="209"/>
    </location>
</feature>
<evidence type="ECO:0000256" key="9">
    <source>
        <dbReference type="ARBA" id="ARBA00023224"/>
    </source>
</evidence>
<protein>
    <recommendedName>
        <fullName evidence="10">Odorant receptor</fullName>
    </recommendedName>
</protein>
<keyword evidence="7 10" id="KW-0472">Membrane</keyword>
<name>A0A1S7UEF2_AEDAE</name>
<feature type="transmembrane region" description="Helical" evidence="10">
    <location>
        <begin position="139"/>
        <end position="156"/>
    </location>
</feature>
<reference evidence="11" key="3">
    <citation type="submission" date="2012-09" db="EMBL/GenBank/DDBJ databases">
        <authorList>
            <consortium name="VectorBase"/>
        </authorList>
    </citation>
    <scope>NUCLEOTIDE SEQUENCE</scope>
    <source>
        <strain evidence="11">Liverpool</strain>
    </source>
</reference>
<dbReference type="AlphaFoldDB" id="A0A1S7UEF2"/>
<keyword evidence="4 10" id="KW-0812">Transmembrane</keyword>
<accession>A0A1S7UEF2</accession>
<keyword evidence="2" id="KW-1003">Cell membrane</keyword>
<comment type="similarity">
    <text evidence="10">Belongs to the insect chemoreceptor superfamily. Heteromeric odorant receptor channel (TC 1.A.69) family.</text>
</comment>
<evidence type="ECO:0000256" key="7">
    <source>
        <dbReference type="ARBA" id="ARBA00023136"/>
    </source>
</evidence>
<evidence type="ECO:0000313" key="12">
    <source>
        <dbReference type="Proteomes" id="UP000682892"/>
    </source>
</evidence>
<evidence type="ECO:0000256" key="8">
    <source>
        <dbReference type="ARBA" id="ARBA00023170"/>
    </source>
</evidence>
<feature type="transmembrane region" description="Helical" evidence="10">
    <location>
        <begin position="23"/>
        <end position="41"/>
    </location>
</feature>
<organism evidence="11 12">
    <name type="scientific">Aedes aegypti</name>
    <name type="common">Yellowfever mosquito</name>
    <name type="synonym">Culex aegypti</name>
    <dbReference type="NCBI Taxonomy" id="7159"/>
    <lineage>
        <taxon>Eukaryota</taxon>
        <taxon>Metazoa</taxon>
        <taxon>Ecdysozoa</taxon>
        <taxon>Arthropoda</taxon>
        <taxon>Hexapoda</taxon>
        <taxon>Insecta</taxon>
        <taxon>Pterygota</taxon>
        <taxon>Neoptera</taxon>
        <taxon>Endopterygota</taxon>
        <taxon>Diptera</taxon>
        <taxon>Nematocera</taxon>
        <taxon>Culicoidea</taxon>
        <taxon>Culicidae</taxon>
        <taxon>Culicinae</taxon>
        <taxon>Aedini</taxon>
        <taxon>Aedes</taxon>
        <taxon>Stegomyia</taxon>
    </lineage>
</organism>
<dbReference type="GO" id="GO:0004984">
    <property type="term" value="F:olfactory receptor activity"/>
    <property type="evidence" value="ECO:0007669"/>
    <property type="project" value="InterPro"/>
</dbReference>
<keyword evidence="8 10" id="KW-0675">Receptor</keyword>
<comment type="caution">
    <text evidence="10">Lacks conserved residue(s) required for the propagation of feature annotation.</text>
</comment>
<keyword evidence="5 10" id="KW-0552">Olfaction</keyword>
<evidence type="ECO:0000256" key="4">
    <source>
        <dbReference type="ARBA" id="ARBA00022692"/>
    </source>
</evidence>
<dbReference type="EMBL" id="CH477556">
    <property type="protein sequence ID" value="EJY57787.1"/>
    <property type="molecule type" value="Genomic_DNA"/>
</dbReference>
<evidence type="ECO:0000256" key="1">
    <source>
        <dbReference type="ARBA" id="ARBA00004651"/>
    </source>
</evidence>
<dbReference type="GO" id="GO:0005886">
    <property type="term" value="C:plasma membrane"/>
    <property type="evidence" value="ECO:0007669"/>
    <property type="project" value="UniProtKB-SubCell"/>
</dbReference>
<evidence type="ECO:0000256" key="2">
    <source>
        <dbReference type="ARBA" id="ARBA00022475"/>
    </source>
</evidence>
<keyword evidence="6 10" id="KW-1133">Transmembrane helix</keyword>
<dbReference type="PANTHER" id="PTHR21137:SF35">
    <property type="entry name" value="ODORANT RECEPTOR 19A-RELATED"/>
    <property type="match status" value="1"/>
</dbReference>
<reference evidence="11" key="2">
    <citation type="journal article" date="2007" name="Science">
        <title>Genome sequence of Aedes aegypti, a major arbovirus vector.</title>
        <authorList>
            <person name="Nene V."/>
            <person name="Wortman J.R."/>
            <person name="Lawson D."/>
            <person name="Haas B."/>
            <person name="Kodira C."/>
            <person name="Tu Z.J."/>
            <person name="Loftus B."/>
            <person name="Xi Z."/>
            <person name="Megy K."/>
            <person name="Grabherr M."/>
            <person name="Ren Q."/>
            <person name="Zdobnov E.M."/>
            <person name="Lobo N.F."/>
            <person name="Campbell K.S."/>
            <person name="Brown S.E."/>
            <person name="Bonaldo M.F."/>
            <person name="Zhu J."/>
            <person name="Sinkins S.P."/>
            <person name="Hogenkamp D.G."/>
            <person name="Amedeo P."/>
            <person name="Arensburger P."/>
            <person name="Atkinson P.W."/>
            <person name="Bidwell S."/>
            <person name="Biedler J."/>
            <person name="Birney E."/>
            <person name="Bruggner R.V."/>
            <person name="Costas J."/>
            <person name="Coy M.R."/>
            <person name="Crabtree J."/>
            <person name="Crawford M."/>
            <person name="Debruyn B."/>
            <person name="Decaprio D."/>
            <person name="Eiglmeier K."/>
            <person name="Eisenstadt E."/>
            <person name="El-Dorry H."/>
            <person name="Gelbart W.M."/>
            <person name="Gomes S.L."/>
            <person name="Hammond M."/>
            <person name="Hannick L.I."/>
            <person name="Hogan J.R."/>
            <person name="Holmes M.H."/>
            <person name="Jaffe D."/>
            <person name="Johnston J.S."/>
            <person name="Kennedy R.C."/>
            <person name="Koo H."/>
            <person name="Kravitz S."/>
            <person name="Kriventseva E.V."/>
            <person name="Kulp D."/>
            <person name="Labutti K."/>
            <person name="Lee E."/>
            <person name="Li S."/>
            <person name="Lovin D.D."/>
            <person name="Mao C."/>
            <person name="Mauceli E."/>
            <person name="Menck C.F."/>
            <person name="Miller J.R."/>
            <person name="Montgomery P."/>
            <person name="Mori A."/>
            <person name="Nascimento A.L."/>
            <person name="Naveira H.F."/>
            <person name="Nusbaum C."/>
            <person name="O'leary S."/>
            <person name="Orvis J."/>
            <person name="Pertea M."/>
            <person name="Quesneville H."/>
            <person name="Reidenbach K.R."/>
            <person name="Rogers Y.H."/>
            <person name="Roth C.W."/>
            <person name="Schneider J.R."/>
            <person name="Schatz M."/>
            <person name="Shumway M."/>
            <person name="Stanke M."/>
            <person name="Stinson E.O."/>
            <person name="Tubio J.M."/>
            <person name="Vanzee J.P."/>
            <person name="Verjovski-Almeida S."/>
            <person name="Werner D."/>
            <person name="White O."/>
            <person name="Wyder S."/>
            <person name="Zeng Q."/>
            <person name="Zhao Q."/>
            <person name="Zhao Y."/>
            <person name="Hill C.A."/>
            <person name="Raikhel A.S."/>
            <person name="Soares M.B."/>
            <person name="Knudson D.L."/>
            <person name="Lee N.H."/>
            <person name="Galagan J."/>
            <person name="Salzberg S.L."/>
            <person name="Paulsen I.T."/>
            <person name="Dimopoulos G."/>
            <person name="Collins F.H."/>
            <person name="Birren B."/>
            <person name="Fraser-Liggett C.M."/>
            <person name="Severson D.W."/>
        </authorList>
    </citation>
    <scope>NUCLEOTIDE SEQUENCE [LARGE SCALE GENOMIC DNA]</scope>
    <source>
        <strain evidence="11">Liverpool</strain>
    </source>
</reference>
<dbReference type="Pfam" id="PF02949">
    <property type="entry name" value="7tm_6"/>
    <property type="match status" value="1"/>
</dbReference>
<feature type="transmembrane region" description="Helical" evidence="10">
    <location>
        <begin position="282"/>
        <end position="301"/>
    </location>
</feature>
<dbReference type="GO" id="GO:0005549">
    <property type="term" value="F:odorant binding"/>
    <property type="evidence" value="ECO:0007669"/>
    <property type="project" value="InterPro"/>
</dbReference>
<keyword evidence="9 10" id="KW-0807">Transducer</keyword>
<dbReference type="Proteomes" id="UP000682892">
    <property type="component" value="Chromosome 1"/>
</dbReference>
<comment type="subcellular location">
    <subcellularLocation>
        <location evidence="1 10">Cell membrane</location>
        <topology evidence="1 10">Multi-pass membrane protein</topology>
    </subcellularLocation>
</comment>
<evidence type="ECO:0000256" key="10">
    <source>
        <dbReference type="RuleBase" id="RU351113"/>
    </source>
</evidence>
<evidence type="ECO:0000256" key="3">
    <source>
        <dbReference type="ARBA" id="ARBA00022606"/>
    </source>
</evidence>
<dbReference type="GO" id="GO:0007165">
    <property type="term" value="P:signal transduction"/>
    <property type="evidence" value="ECO:0007669"/>
    <property type="project" value="UniProtKB-KW"/>
</dbReference>
<proteinExistence type="inferred from homology"/>
<dbReference type="InterPro" id="IPR004117">
    <property type="entry name" value="7tm6_olfct_rcpt"/>
</dbReference>
<evidence type="ECO:0000256" key="6">
    <source>
        <dbReference type="ARBA" id="ARBA00022989"/>
    </source>
</evidence>
<evidence type="ECO:0000256" key="5">
    <source>
        <dbReference type="ARBA" id="ARBA00022725"/>
    </source>
</evidence>